<dbReference type="InterPro" id="IPR008979">
    <property type="entry name" value="Galactose-bd-like_sf"/>
</dbReference>
<evidence type="ECO:0000256" key="3">
    <source>
        <dbReference type="ARBA" id="ARBA00022801"/>
    </source>
</evidence>
<dbReference type="Proteomes" id="UP001229346">
    <property type="component" value="Unassembled WGS sequence"/>
</dbReference>
<sequence>MKRLKRLKRLLIIALSALIIFASFPLTGSKVTAAVSVPTGNTALINDDFNGVTDATVTKTTSPATTVAGYKPTVTGANSSVGISQSGMDGGEAVTSDALLLRDLDGKNHLSQTVGDGSGYTAVTKPLGDNVKDGILTIEQDMYFFGDTTVPNGTNDISRGRTVLTLSGGINDENRSSDTLLQVDLKGANIAWRDSTGVYTNITANKVANGVWYHLKAVVNFATLRVDYYVTMASDGTMLGKLEGQPFSMRTLGDASTDYAVAKSYLATTGGTTAQNLLLDNIIVYKANTLPDVPVWESLTPYDSKVKLLWSAAKNAESYSIQRSTASGGPYTTIASEIPVSQLDYYDATVTNETTYYYKISAVNTFGNSDSVEQSVTPTASAALPPPPANIAVVARDSAASISWNQVSSASQYTLKRSLSSEGPYTTVSSTLPYTQTSYYDSGLTNGTAYYYTLASQAPDGTPGDDSAPVMAKPTAPFASPAKVAATVSDSQVSLLWEPVSGAVHYTVKRSAISGGPYATIAANVVPTEYTDGTAVNGMTYYYVVSASDGRMESMNSLQVAASPASITAGAPAAPGGLTVKPGDRKVELKWDAVPGAASYTVKRAVSYAGPYTVWSAGLTETAAVDNTAVNGTTYYYIVSATNAKGEGASTIPAIATPAPMIVVAKDGTGDFTAVQDAVNAIPSNNTVRTVIYIKNGVYKEKILVNKPYVSFVGESRDGTVLTYDDYACKEDPTGSPSAQGFCSTLPAGTLILGTGKSYSVSVTGAHFTADSLTIQNTAFPRTVVAPAIALSATGDRAVFTNLKVLGFQDTLYAGNGRQYFKNVIIEGDGDYIFGNAKAVFESSEIKFVGKAGGHVTAASTDATSEFGYVFLNSRLTRGTSALKSSVTVGTWDSSWDIDANISATDRTADLGRPWRPYANVKYINTWMDAHIKAVGWDNWGNASNEETARYGEYNSTGPGANAKMRFSWTRQFTADEANGYTPQRILAGSDGWDPALISALPGQVVKQVPSGPVGNTDKSLLHSLIVNAEAAALAAVEGTGAGQYPSGTVAILQSAIQAAKAAQNNEASTQEEIDQAALELNQAIQAFNNAVNIDYDPMDVNQDGDINVADIGWVTNHYGKSSADSEWDLVKAGDINLDGKIDIQDLMAIAAFVQNLPNQVEEQTSYKFNFTNMAKDGYTSVVYDNGVPLYNSSVGYGFIQETSAMPARQVHTAQITSDGTGFVISEPQFTDESSTNYNHYGMAFRIQAPPGAYQVNVKTTSNAANTTVSVSGMETSRILKGGFWDAAKLVPIRNFITASGNEWNYNYVNGQNFIDIEIEPNKVNTPVGVQEIVLTPIAPQPRQAGTLPTIYTLGDSTVKSYTFDETPMSGWGQVFDNMFDLSKVNVVNYSMGGRSFKSAYTEGRFNDILMTGKVGDYVLVQFGHNDESTDENSRFGRGATEEMYETYIKDVYIPAIRARGMIPVLITPMSRVNGAVQPGHVYTNSFKNRLFPDIMKEAAEELGVTLIDLNAESIKYYNAIGVEATTAIVMSIESGETPGKTNDGSYANGHPSNKIDGTHYKEALAKQFARIIVTEIAGIGSAGDPKAANIASYLKQDVKTAIATGDWADVFREMAGDTTTGAGAYYRNQIEKLLQIGVMHKDPSGNFNPDADMMVGEFVAAISAIMDVDSAMLSGYPNGKLTREVMGAILSDAYRARFGTTKPKYMTDYNGTTAVPGSPEYDPNLDAGAKGVMYYPLVSYDQLTDTADLSPDLADKVKDAYELGLIRSEKGIARGKMLNGTELEPKNIVVRAKAAKALYFMWVLVQEVNVENDLFTGHTDNVAPTATVEYSTTEPTNQDVVATITPSEAVTITNNGGSSSYTFTENGSFTFEFVDGAGNVGTATAIVANIDNVASTATVEYSTTAPTNQDVVATVTSSEAVTITNNGGSSSYTFTENGSFTFEFVDGAGNMGTATAIVANIDNVAPTATVEHSTTAPTNRDVVATITPNEAVTITNNGGTSSYTFTENGSFTFEFVDEAGNAGTATAIVANIDKIAPVLTLIPSTQTLWPENHKLVTVTIGANGQDDGSGVSTIVLTSITSNEPADGLGDGNTEGDIVGADIGTLDTEFQLSAERSGKGQGRIYLITYTITDVAGNQSTATVEITVPHNK</sequence>
<feature type="domain" description="Fibronectin type-III" evidence="7">
    <location>
        <begin position="290"/>
        <end position="382"/>
    </location>
</feature>
<keyword evidence="6" id="KW-0732">Signal</keyword>
<comment type="similarity">
    <text evidence="1">Belongs to the pectinesterase family.</text>
</comment>
<gene>
    <name evidence="9" type="ORF">J2T15_004034</name>
</gene>
<feature type="signal peptide" evidence="6">
    <location>
        <begin position="1"/>
        <end position="28"/>
    </location>
</feature>
<dbReference type="SUPFAM" id="SSF51126">
    <property type="entry name" value="Pectin lyase-like"/>
    <property type="match status" value="1"/>
</dbReference>
<protein>
    <recommendedName>
        <fullName evidence="2">Probable pectate lyase C</fullName>
    </recommendedName>
</protein>
<dbReference type="Gene3D" id="1.20.1270.90">
    <property type="entry name" value="AF1782-like"/>
    <property type="match status" value="1"/>
</dbReference>
<keyword evidence="5" id="KW-0175">Coiled coil</keyword>
<dbReference type="PROSITE" id="PS50853">
    <property type="entry name" value="FN3"/>
    <property type="match status" value="2"/>
</dbReference>
<accession>A0ABT9U6B0</accession>
<dbReference type="PROSITE" id="PS00800">
    <property type="entry name" value="PECTINESTERASE_1"/>
    <property type="match status" value="1"/>
</dbReference>
<dbReference type="Gene3D" id="2.160.20.10">
    <property type="entry name" value="Single-stranded right-handed beta-helix, Pectin lyase-like"/>
    <property type="match status" value="1"/>
</dbReference>
<feature type="domain" description="Dockerin" evidence="8">
    <location>
        <begin position="1094"/>
        <end position="1163"/>
    </location>
</feature>
<feature type="coiled-coil region" evidence="5">
    <location>
        <begin position="1053"/>
        <end position="1087"/>
    </location>
</feature>
<dbReference type="PANTHER" id="PTHR31321">
    <property type="entry name" value="ACYL-COA THIOESTER HYDROLASE YBHC-RELATED"/>
    <property type="match status" value="1"/>
</dbReference>
<dbReference type="Pfam" id="PF00404">
    <property type="entry name" value="Dockerin_1"/>
    <property type="match status" value="1"/>
</dbReference>
<dbReference type="InterPro" id="IPR036116">
    <property type="entry name" value="FN3_sf"/>
</dbReference>
<dbReference type="InterPro" id="IPR013830">
    <property type="entry name" value="SGNH_hydro"/>
</dbReference>
<reference evidence="9 10" key="1">
    <citation type="submission" date="2023-07" db="EMBL/GenBank/DDBJ databases">
        <title>Sorghum-associated microbial communities from plants grown in Nebraska, USA.</title>
        <authorList>
            <person name="Schachtman D."/>
        </authorList>
    </citation>
    <scope>NUCLEOTIDE SEQUENCE [LARGE SCALE GENOMIC DNA]</scope>
    <source>
        <strain evidence="9 10">CC482</strain>
    </source>
</reference>
<dbReference type="Pfam" id="PF13472">
    <property type="entry name" value="Lipase_GDSL_2"/>
    <property type="match status" value="1"/>
</dbReference>
<dbReference type="Pfam" id="PF01095">
    <property type="entry name" value="Pectinesterase"/>
    <property type="match status" value="1"/>
</dbReference>
<dbReference type="PROSITE" id="PS51766">
    <property type="entry name" value="DOCKERIN"/>
    <property type="match status" value="1"/>
</dbReference>
<dbReference type="CDD" id="cd00063">
    <property type="entry name" value="FN3"/>
    <property type="match status" value="1"/>
</dbReference>
<dbReference type="InterPro" id="IPR016134">
    <property type="entry name" value="Dockerin_dom"/>
</dbReference>
<evidence type="ECO:0000256" key="2">
    <source>
        <dbReference type="ARBA" id="ARBA00016512"/>
    </source>
</evidence>
<evidence type="ECO:0000313" key="10">
    <source>
        <dbReference type="Proteomes" id="UP001229346"/>
    </source>
</evidence>
<evidence type="ECO:0000256" key="6">
    <source>
        <dbReference type="SAM" id="SignalP"/>
    </source>
</evidence>
<feature type="chain" id="PRO_5047257416" description="Probable pectate lyase C" evidence="6">
    <location>
        <begin position="29"/>
        <end position="2151"/>
    </location>
</feature>
<evidence type="ECO:0000313" key="9">
    <source>
        <dbReference type="EMBL" id="MDQ0114578.1"/>
    </source>
</evidence>
<dbReference type="InterPro" id="IPR018040">
    <property type="entry name" value="Pectinesterase_Tyr_AS"/>
</dbReference>
<evidence type="ECO:0000256" key="5">
    <source>
        <dbReference type="SAM" id="Coils"/>
    </source>
</evidence>
<dbReference type="CDD" id="cd14254">
    <property type="entry name" value="Dockerin_II"/>
    <property type="match status" value="1"/>
</dbReference>
<keyword evidence="10" id="KW-1185">Reference proteome</keyword>
<dbReference type="InterPro" id="IPR013783">
    <property type="entry name" value="Ig-like_fold"/>
</dbReference>
<dbReference type="PANTHER" id="PTHR31321:SF57">
    <property type="entry name" value="PECTINESTERASE 53-RELATED"/>
    <property type="match status" value="1"/>
</dbReference>
<dbReference type="SUPFAM" id="SSF49785">
    <property type="entry name" value="Galactose-binding domain-like"/>
    <property type="match status" value="1"/>
</dbReference>
<comment type="caution">
    <text evidence="9">The sequence shown here is derived from an EMBL/GenBank/DDBJ whole genome shotgun (WGS) entry which is preliminary data.</text>
</comment>
<dbReference type="InterPro" id="IPR012334">
    <property type="entry name" value="Pectin_lyas_fold"/>
</dbReference>
<dbReference type="SUPFAM" id="SSF63446">
    <property type="entry name" value="Type I dockerin domain"/>
    <property type="match status" value="1"/>
</dbReference>
<dbReference type="EMBL" id="JAUSSU010000008">
    <property type="protein sequence ID" value="MDQ0114578.1"/>
    <property type="molecule type" value="Genomic_DNA"/>
</dbReference>
<dbReference type="Gene3D" id="1.10.1330.10">
    <property type="entry name" value="Dockerin domain"/>
    <property type="match status" value="1"/>
</dbReference>
<name>A0ABT9U6B0_PAEHA</name>
<organism evidence="9 10">
    <name type="scientific">Paenibacillus harenae</name>
    <dbReference type="NCBI Taxonomy" id="306543"/>
    <lineage>
        <taxon>Bacteria</taxon>
        <taxon>Bacillati</taxon>
        <taxon>Bacillota</taxon>
        <taxon>Bacilli</taxon>
        <taxon>Bacillales</taxon>
        <taxon>Paenibacillaceae</taxon>
        <taxon>Paenibacillus</taxon>
    </lineage>
</organism>
<keyword evidence="3" id="KW-0378">Hydrolase</keyword>
<evidence type="ECO:0000259" key="8">
    <source>
        <dbReference type="PROSITE" id="PS51766"/>
    </source>
</evidence>
<proteinExistence type="inferred from homology"/>
<dbReference type="SUPFAM" id="SSF52266">
    <property type="entry name" value="SGNH hydrolase"/>
    <property type="match status" value="1"/>
</dbReference>
<dbReference type="InterPro" id="IPR036514">
    <property type="entry name" value="SGNH_hydro_sf"/>
</dbReference>
<dbReference type="InterPro" id="IPR036439">
    <property type="entry name" value="Dockerin_dom_sf"/>
</dbReference>
<dbReference type="SMART" id="SM00060">
    <property type="entry name" value="FN3"/>
    <property type="match status" value="4"/>
</dbReference>
<dbReference type="Gene3D" id="2.60.40.10">
    <property type="entry name" value="Immunoglobulins"/>
    <property type="match status" value="4"/>
</dbReference>
<dbReference type="SUPFAM" id="SSF49265">
    <property type="entry name" value="Fibronectin type III"/>
    <property type="match status" value="3"/>
</dbReference>
<evidence type="ECO:0000256" key="1">
    <source>
        <dbReference type="ARBA" id="ARBA00008891"/>
    </source>
</evidence>
<dbReference type="InterPro" id="IPR018247">
    <property type="entry name" value="EF_Hand_1_Ca_BS"/>
</dbReference>
<evidence type="ECO:0000256" key="4">
    <source>
        <dbReference type="ARBA" id="ARBA00023085"/>
    </source>
</evidence>
<dbReference type="InterPro" id="IPR003961">
    <property type="entry name" value="FN3_dom"/>
</dbReference>
<dbReference type="Gene3D" id="3.40.50.1110">
    <property type="entry name" value="SGNH hydrolase"/>
    <property type="match status" value="1"/>
</dbReference>
<dbReference type="PROSITE" id="PS00018">
    <property type="entry name" value="EF_HAND_1"/>
    <property type="match status" value="1"/>
</dbReference>
<feature type="domain" description="Fibronectin type-III" evidence="7">
    <location>
        <begin position="387"/>
        <end position="478"/>
    </location>
</feature>
<dbReference type="InterPro" id="IPR011050">
    <property type="entry name" value="Pectin_lyase_fold/virulence"/>
</dbReference>
<dbReference type="InterPro" id="IPR000070">
    <property type="entry name" value="Pectinesterase_cat"/>
</dbReference>
<keyword evidence="4" id="KW-0063">Aspartyl esterase</keyword>
<dbReference type="InterPro" id="IPR002105">
    <property type="entry name" value="Dockerin_1_rpt"/>
</dbReference>
<evidence type="ECO:0000259" key="7">
    <source>
        <dbReference type="PROSITE" id="PS50853"/>
    </source>
</evidence>